<dbReference type="AlphaFoldDB" id="A0A0F9B147"/>
<evidence type="ECO:0000313" key="1">
    <source>
        <dbReference type="EMBL" id="KKL15355.1"/>
    </source>
</evidence>
<organism evidence="1">
    <name type="scientific">marine sediment metagenome</name>
    <dbReference type="NCBI Taxonomy" id="412755"/>
    <lineage>
        <taxon>unclassified sequences</taxon>
        <taxon>metagenomes</taxon>
        <taxon>ecological metagenomes</taxon>
    </lineage>
</organism>
<sequence length="27" mass="2700">MITSNDLDQFCGDLAFPATPSGAGLGT</sequence>
<comment type="caution">
    <text evidence="1">The sequence shown here is derived from an EMBL/GenBank/DDBJ whole genome shotgun (WGS) entry which is preliminary data.</text>
</comment>
<protein>
    <submittedName>
        <fullName evidence="1">Uncharacterized protein</fullName>
    </submittedName>
</protein>
<accession>A0A0F9B147</accession>
<gene>
    <name evidence="1" type="ORF">LCGC14_2506450</name>
</gene>
<name>A0A0F9B147_9ZZZZ</name>
<proteinExistence type="predicted"/>
<dbReference type="EMBL" id="LAZR01040092">
    <property type="protein sequence ID" value="KKL15355.1"/>
    <property type="molecule type" value="Genomic_DNA"/>
</dbReference>
<feature type="non-terminal residue" evidence="1">
    <location>
        <position position="27"/>
    </location>
</feature>
<reference evidence="1" key="1">
    <citation type="journal article" date="2015" name="Nature">
        <title>Complex archaea that bridge the gap between prokaryotes and eukaryotes.</title>
        <authorList>
            <person name="Spang A."/>
            <person name="Saw J.H."/>
            <person name="Jorgensen S.L."/>
            <person name="Zaremba-Niedzwiedzka K."/>
            <person name="Martijn J."/>
            <person name="Lind A.E."/>
            <person name="van Eijk R."/>
            <person name="Schleper C."/>
            <person name="Guy L."/>
            <person name="Ettema T.J."/>
        </authorList>
    </citation>
    <scope>NUCLEOTIDE SEQUENCE</scope>
</reference>